<feature type="transmembrane region" description="Helical" evidence="2">
    <location>
        <begin position="264"/>
        <end position="286"/>
    </location>
</feature>
<evidence type="ECO:0000259" key="3">
    <source>
        <dbReference type="Pfam" id="PF00689"/>
    </source>
</evidence>
<protein>
    <recommendedName>
        <fullName evidence="3">Cation-transporting P-type ATPase C-terminal domain-containing protein</fullName>
    </recommendedName>
</protein>
<dbReference type="SUPFAM" id="SSF81660">
    <property type="entry name" value="Metal cation-transporting ATPase, ATP-binding domain N"/>
    <property type="match status" value="1"/>
</dbReference>
<proteinExistence type="predicted"/>
<organism evidence="4 5">
    <name type="scientific">Salix dunnii</name>
    <dbReference type="NCBI Taxonomy" id="1413687"/>
    <lineage>
        <taxon>Eukaryota</taxon>
        <taxon>Viridiplantae</taxon>
        <taxon>Streptophyta</taxon>
        <taxon>Embryophyta</taxon>
        <taxon>Tracheophyta</taxon>
        <taxon>Spermatophyta</taxon>
        <taxon>Magnoliopsida</taxon>
        <taxon>eudicotyledons</taxon>
        <taxon>Gunneridae</taxon>
        <taxon>Pentapetalae</taxon>
        <taxon>rosids</taxon>
        <taxon>fabids</taxon>
        <taxon>Malpighiales</taxon>
        <taxon>Salicaceae</taxon>
        <taxon>Saliceae</taxon>
        <taxon>Salix</taxon>
    </lineage>
</organism>
<dbReference type="InterPro" id="IPR006068">
    <property type="entry name" value="ATPase_P-typ_cation-transptr_C"/>
</dbReference>
<name>A0A835N894_9ROSI</name>
<keyword evidence="2" id="KW-0472">Membrane</keyword>
<reference evidence="4 5" key="1">
    <citation type="submission" date="2020-10" db="EMBL/GenBank/DDBJ databases">
        <title>Plant Genome Project.</title>
        <authorList>
            <person name="Zhang R.-G."/>
        </authorList>
    </citation>
    <scope>NUCLEOTIDE SEQUENCE [LARGE SCALE GENOMIC DNA]</scope>
    <source>
        <strain evidence="4">FAFU-HL-1</strain>
        <tissue evidence="4">Leaf</tissue>
    </source>
</reference>
<dbReference type="InterPro" id="IPR023299">
    <property type="entry name" value="ATPase_P-typ_cyto_dom_N"/>
</dbReference>
<dbReference type="AlphaFoldDB" id="A0A835N894"/>
<dbReference type="Pfam" id="PF00689">
    <property type="entry name" value="Cation_ATPase_C"/>
    <property type="match status" value="1"/>
</dbReference>
<feature type="transmembrane region" description="Helical" evidence="2">
    <location>
        <begin position="208"/>
        <end position="228"/>
    </location>
</feature>
<gene>
    <name evidence="4" type="ORF">SADUNF_Sadunf02G0146300</name>
</gene>
<dbReference type="GO" id="GO:0000166">
    <property type="term" value="F:nucleotide binding"/>
    <property type="evidence" value="ECO:0007669"/>
    <property type="project" value="InterPro"/>
</dbReference>
<keyword evidence="5" id="KW-1185">Reference proteome</keyword>
<comment type="caution">
    <text evidence="4">The sequence shown here is derived from an EMBL/GenBank/DDBJ whole genome shotgun (WGS) entry which is preliminary data.</text>
</comment>
<evidence type="ECO:0000313" key="5">
    <source>
        <dbReference type="Proteomes" id="UP000657918"/>
    </source>
</evidence>
<dbReference type="Gene3D" id="1.20.1110.10">
    <property type="entry name" value="Calcium-transporting ATPase, transmembrane domain"/>
    <property type="match status" value="1"/>
</dbReference>
<dbReference type="SUPFAM" id="SSF81665">
    <property type="entry name" value="Calcium ATPase, transmembrane domain M"/>
    <property type="match status" value="1"/>
</dbReference>
<sequence>MAEICAVCVDAGIFCEGRLFRAACLPTGAALKVLVEKMGVPDAKARDKIQDMQLAANYMIDRCTVNLGKQKPENILYDVSRATYRELRVVGKKIERLSTLEFDRVRKSMSVIVREPNGQNRLLVKATIIFETPGDEFQGVGCLGLAYKDDLGEFSDYYSESHPAHKKLLDPTCYMSIETDLVFVGVVGLRVRICCSGSVSHPLLSDSLWFCLASIIVRFALVLFGIHYSQDQTPHGFNPAGVDIMRKPKPPRKSNNTLVNSWVLFRYLVIGSYVGIAAVGIFILWYTQASFLGINLVSDGHTLVQLSQLRNWVECPTWSNFTLSKSGCWGTHDHHSSPCDYLFTDKVKAMTLSLSVLAAIEMFNSLKALSDENSLELLVAVRVSFGLHCAILYVPFLADVLGIIPLSLNQWFLVIVVSAPVILIDEALKFAGRRGRGRYRAKKEKIA</sequence>
<evidence type="ECO:0000256" key="1">
    <source>
        <dbReference type="ARBA" id="ARBA00022842"/>
    </source>
</evidence>
<keyword evidence="1" id="KW-0460">Magnesium</keyword>
<dbReference type="EMBL" id="JADGMS010000002">
    <property type="protein sequence ID" value="KAF9687949.1"/>
    <property type="molecule type" value="Genomic_DNA"/>
</dbReference>
<feature type="domain" description="Cation-transporting P-type ATPase C-terminal" evidence="3">
    <location>
        <begin position="236"/>
        <end position="430"/>
    </location>
</feature>
<keyword evidence="2" id="KW-1133">Transmembrane helix</keyword>
<feature type="transmembrane region" description="Helical" evidence="2">
    <location>
        <begin position="377"/>
        <end position="398"/>
    </location>
</feature>
<accession>A0A835N894</accession>
<dbReference type="Gene3D" id="3.40.1110.10">
    <property type="entry name" value="Calcium-transporting ATPase, cytoplasmic domain N"/>
    <property type="match status" value="1"/>
</dbReference>
<evidence type="ECO:0000256" key="2">
    <source>
        <dbReference type="SAM" id="Phobius"/>
    </source>
</evidence>
<dbReference type="PANTHER" id="PTHR42861">
    <property type="entry name" value="CALCIUM-TRANSPORTING ATPASE"/>
    <property type="match status" value="1"/>
</dbReference>
<evidence type="ECO:0000313" key="4">
    <source>
        <dbReference type="EMBL" id="KAF9687949.1"/>
    </source>
</evidence>
<dbReference type="InterPro" id="IPR023298">
    <property type="entry name" value="ATPase_P-typ_TM_dom_sf"/>
</dbReference>
<feature type="transmembrane region" description="Helical" evidence="2">
    <location>
        <begin position="410"/>
        <end position="428"/>
    </location>
</feature>
<dbReference type="OrthoDB" id="3352408at2759"/>
<keyword evidence="2" id="KW-0812">Transmembrane</keyword>
<dbReference type="Proteomes" id="UP000657918">
    <property type="component" value="Unassembled WGS sequence"/>
</dbReference>